<dbReference type="GO" id="GO:0016491">
    <property type="term" value="F:oxidoreductase activity"/>
    <property type="evidence" value="ECO:0007669"/>
    <property type="project" value="UniProtKB-KW"/>
</dbReference>
<organism evidence="3 4">
    <name type="scientific">Gymnopilus dilepis</name>
    <dbReference type="NCBI Taxonomy" id="231916"/>
    <lineage>
        <taxon>Eukaryota</taxon>
        <taxon>Fungi</taxon>
        <taxon>Dikarya</taxon>
        <taxon>Basidiomycota</taxon>
        <taxon>Agaricomycotina</taxon>
        <taxon>Agaricomycetes</taxon>
        <taxon>Agaricomycetidae</taxon>
        <taxon>Agaricales</taxon>
        <taxon>Agaricineae</taxon>
        <taxon>Hymenogastraceae</taxon>
        <taxon>Gymnopilus</taxon>
    </lineage>
</organism>
<evidence type="ECO:0008006" key="5">
    <source>
        <dbReference type="Google" id="ProtNLM"/>
    </source>
</evidence>
<dbReference type="Gene3D" id="3.40.50.720">
    <property type="entry name" value="NAD(P)-binding Rossmann-like Domain"/>
    <property type="match status" value="1"/>
</dbReference>
<dbReference type="PANTHER" id="PTHR43180">
    <property type="entry name" value="3-OXOACYL-(ACYL-CARRIER-PROTEIN) REDUCTASE (AFU_ORTHOLOGUE AFUA_6G11210)"/>
    <property type="match status" value="1"/>
</dbReference>
<dbReference type="Pfam" id="PF00106">
    <property type="entry name" value="adh_short"/>
    <property type="match status" value="1"/>
</dbReference>
<gene>
    <name evidence="3" type="ORF">CVT26_011152</name>
</gene>
<dbReference type="Proteomes" id="UP000284706">
    <property type="component" value="Unassembled WGS sequence"/>
</dbReference>
<sequence length="350" mass="37829">MSYIPDDKLFSFADRVKGKVVVITGAANGIGKEAALRFAEHGAKVVIGDLDISGANKVVSEIEKSGGTAASIKCDVSNFDQQVEMFELAIKKYGSVDIVVPNAGVNEIGFFSAPQLKDGKPVKPSMKTMEINLFGVLYTAHLALHYLEVGKKEGDLKSLILIGSMASWAGIPKGEMYAGSKHAVLGVMRSLYPILDLKGIRIGCIHPFFADTAIVPIPVKLLLAGIPLTPVSRIAGAIFYAATDADPSSSGSSWLLTDDGPVFQVPKEEFKMGVYKMIDDRANAGKAADFWDVHRALNGIKGWYLFFRDIWRITGRAVVLTAGSAWLVKVAWDNRQSIEQLVHSTIASLK</sequence>
<comment type="similarity">
    <text evidence="1">Belongs to the short-chain dehydrogenases/reductases (SDR) family.</text>
</comment>
<dbReference type="EMBL" id="NHYE01005633">
    <property type="protein sequence ID" value="PPQ66321.1"/>
    <property type="molecule type" value="Genomic_DNA"/>
</dbReference>
<dbReference type="InterPro" id="IPR036291">
    <property type="entry name" value="NAD(P)-bd_dom_sf"/>
</dbReference>
<evidence type="ECO:0000256" key="2">
    <source>
        <dbReference type="ARBA" id="ARBA00023002"/>
    </source>
</evidence>
<evidence type="ECO:0000313" key="4">
    <source>
        <dbReference type="Proteomes" id="UP000284706"/>
    </source>
</evidence>
<evidence type="ECO:0000313" key="3">
    <source>
        <dbReference type="EMBL" id="PPQ66321.1"/>
    </source>
</evidence>
<dbReference type="InterPro" id="IPR002347">
    <property type="entry name" value="SDR_fam"/>
</dbReference>
<dbReference type="AlphaFoldDB" id="A0A409VJ80"/>
<comment type="caution">
    <text evidence="3">The sequence shown here is derived from an EMBL/GenBank/DDBJ whole genome shotgun (WGS) entry which is preliminary data.</text>
</comment>
<dbReference type="InParanoid" id="A0A409VJ80"/>
<protein>
    <recommendedName>
        <fullName evidence="5">NAD(P)-binding protein</fullName>
    </recommendedName>
</protein>
<dbReference type="STRING" id="231916.A0A409VJ80"/>
<evidence type="ECO:0000256" key="1">
    <source>
        <dbReference type="ARBA" id="ARBA00006484"/>
    </source>
</evidence>
<dbReference type="OrthoDB" id="5371740at2759"/>
<accession>A0A409VJ80</accession>
<proteinExistence type="inferred from homology"/>
<dbReference type="SUPFAM" id="SSF51735">
    <property type="entry name" value="NAD(P)-binding Rossmann-fold domains"/>
    <property type="match status" value="1"/>
</dbReference>
<keyword evidence="2" id="KW-0560">Oxidoreductase</keyword>
<reference evidence="3 4" key="1">
    <citation type="journal article" date="2018" name="Evol. Lett.">
        <title>Horizontal gene cluster transfer increased hallucinogenic mushroom diversity.</title>
        <authorList>
            <person name="Reynolds H.T."/>
            <person name="Vijayakumar V."/>
            <person name="Gluck-Thaler E."/>
            <person name="Korotkin H.B."/>
            <person name="Matheny P.B."/>
            <person name="Slot J.C."/>
        </authorList>
    </citation>
    <scope>NUCLEOTIDE SEQUENCE [LARGE SCALE GENOMIC DNA]</scope>
    <source>
        <strain evidence="3 4">SRW20</strain>
    </source>
</reference>
<dbReference type="PANTHER" id="PTHR43180:SF33">
    <property type="entry name" value="15-HYDROXYPROSTAGLANDIN DEHYDROGENASE [NAD(+)]-LIKE"/>
    <property type="match status" value="1"/>
</dbReference>
<keyword evidence="4" id="KW-1185">Reference proteome</keyword>
<dbReference type="PRINTS" id="PR00081">
    <property type="entry name" value="GDHRDH"/>
</dbReference>
<name>A0A409VJ80_9AGAR</name>